<evidence type="ECO:0000313" key="3">
    <source>
        <dbReference type="Proteomes" id="UP000403266"/>
    </source>
</evidence>
<comment type="caution">
    <text evidence="2">The sequence shown here is derived from an EMBL/GenBank/DDBJ whole genome shotgun (WGS) entry which is preliminary data.</text>
</comment>
<feature type="transmembrane region" description="Helical" evidence="1">
    <location>
        <begin position="83"/>
        <end position="102"/>
    </location>
</feature>
<feature type="transmembrane region" description="Helical" evidence="1">
    <location>
        <begin position="43"/>
        <end position="63"/>
    </location>
</feature>
<reference evidence="2 3" key="1">
    <citation type="journal article" date="2019" name="Syst. Appl. Microbiol.">
        <title>Microvirga tunisiensis sp. nov., a root nodule symbiotic bacterium isolated from Lupinus micranthus and L. luteus grown in Northern Tunisia.</title>
        <authorList>
            <person name="Msaddak A."/>
            <person name="Rejili M."/>
            <person name="Duran D."/>
            <person name="Mars M."/>
            <person name="Palacios J.M."/>
            <person name="Ruiz-Argueso T."/>
            <person name="Rey L."/>
            <person name="Imperial J."/>
        </authorList>
    </citation>
    <scope>NUCLEOTIDE SEQUENCE [LARGE SCALE GENOMIC DNA]</scope>
    <source>
        <strain evidence="2 3">Lmie10</strain>
    </source>
</reference>
<feature type="transmembrane region" description="Helical" evidence="1">
    <location>
        <begin position="114"/>
        <end position="132"/>
    </location>
</feature>
<dbReference type="Proteomes" id="UP000403266">
    <property type="component" value="Unassembled WGS sequence"/>
</dbReference>
<dbReference type="Pfam" id="PF14087">
    <property type="entry name" value="DUF4267"/>
    <property type="match status" value="1"/>
</dbReference>
<accession>A0A5N7MCY1</accession>
<keyword evidence="3" id="KW-1185">Reference proteome</keyword>
<dbReference type="OrthoDB" id="8005319at2"/>
<keyword evidence="1" id="KW-1133">Transmembrane helix</keyword>
<feature type="transmembrane region" description="Helical" evidence="1">
    <location>
        <begin position="16"/>
        <end position="36"/>
    </location>
</feature>
<keyword evidence="1" id="KW-0812">Transmembrane</keyword>
<organism evidence="2 3">
    <name type="scientific">Microvirga tunisiensis</name>
    <dbReference type="NCBI Taxonomy" id="2108360"/>
    <lineage>
        <taxon>Bacteria</taxon>
        <taxon>Pseudomonadati</taxon>
        <taxon>Pseudomonadota</taxon>
        <taxon>Alphaproteobacteria</taxon>
        <taxon>Hyphomicrobiales</taxon>
        <taxon>Methylobacteriaceae</taxon>
        <taxon>Microvirga</taxon>
    </lineage>
</organism>
<evidence type="ECO:0000313" key="2">
    <source>
        <dbReference type="EMBL" id="MPR24705.1"/>
    </source>
</evidence>
<protein>
    <submittedName>
        <fullName evidence="2">DUF4267 domain-containing protein</fullName>
    </submittedName>
</protein>
<dbReference type="RefSeq" id="WP_152710098.1">
    <property type="nucleotide sequence ID" value="NZ_VOSJ01000011.1"/>
</dbReference>
<name>A0A5N7MCY1_9HYPH</name>
<keyword evidence="1" id="KW-0472">Membrane</keyword>
<gene>
    <name evidence="2" type="ORF">FS320_05540</name>
</gene>
<sequence>MTARSEPSGLPLHEPSTWFVFALSGVFVLLGLLFIFAPRAGAALFGIAAPEGLGLSYVPAIGLRDLAFGAYLAALSRLSTRRIVGTVLGLTILIPAGDVILVFLERGFESPKHLLLHAGSGIVMAAGAFWLLSRTSHYNPGGVS</sequence>
<dbReference type="AlphaFoldDB" id="A0A5N7MCY1"/>
<dbReference type="InterPro" id="IPR025363">
    <property type="entry name" value="DUF4267"/>
</dbReference>
<dbReference type="EMBL" id="VOSK01000010">
    <property type="protein sequence ID" value="MPR24705.1"/>
    <property type="molecule type" value="Genomic_DNA"/>
</dbReference>
<evidence type="ECO:0000256" key="1">
    <source>
        <dbReference type="SAM" id="Phobius"/>
    </source>
</evidence>
<proteinExistence type="predicted"/>